<dbReference type="GO" id="GO:0000981">
    <property type="term" value="F:DNA-binding transcription factor activity, RNA polymerase II-specific"/>
    <property type="evidence" value="ECO:0007669"/>
    <property type="project" value="InterPro"/>
</dbReference>
<evidence type="ECO:0000256" key="1">
    <source>
        <dbReference type="SAM" id="MobiDB-lite"/>
    </source>
</evidence>
<feature type="compositionally biased region" description="Polar residues" evidence="1">
    <location>
        <begin position="401"/>
        <end position="416"/>
    </location>
</feature>
<proteinExistence type="predicted"/>
<evidence type="ECO:0000313" key="3">
    <source>
        <dbReference type="Proteomes" id="UP000187013"/>
    </source>
</evidence>
<evidence type="ECO:0008006" key="4">
    <source>
        <dbReference type="Google" id="ProtNLM"/>
    </source>
</evidence>
<protein>
    <recommendedName>
        <fullName evidence="4">Iron-regulated transcriptional activator AFT1</fullName>
    </recommendedName>
</protein>
<feature type="region of interest" description="Disordered" evidence="1">
    <location>
        <begin position="401"/>
        <end position="436"/>
    </location>
</feature>
<dbReference type="Proteomes" id="UP000187013">
    <property type="component" value="Unassembled WGS sequence"/>
</dbReference>
<name>A0A1Q3AJC5_ZYGRO</name>
<sequence length="565" mass="63698">MDSISTDSGLVSGSMRGSTESDSRQINDGSLAIRANELPKALAEDQNKFIHLDPVPDFKDKAEIKPWLQKIFYPQGIEIVIERSDNIKVIFKCKAAKRGKNTKPRRNEVTTTNSVSANSSNGTSPSTGLGSTAGKKKRSVSRFNTCPFRIRATFSLKRRKWNIVVVNNSHSHELKFDPDSDEYRKFKEKLREDNDWDAVKQFDELEYKSRSNLPIESSLIPCECGLTSEIESFSIVLPSTKPAQYNLASNDDDDDKNNNNSNNNYRESISSSGGAVGSNSTGMASVISKPRSKKWYQQQQQRHRDKLMKNPSTEHLFAQSRLQLQLQQLQQGCPIEFLDPSIFADSFPSSPASSSITTQQPQQQHSLQLTDPLGEFNEIDFTDIFKPHSIHLQDVHSSTHQDYATDVMQPSQSSPPQLLDANHETASKRDEFPPLLFSPLDAATNELMTPADDMSVSPSHTSNSQNNSNNQGWPTSIFNNDQIHQQQQHYQQQQQQQQQPVLRQYFNNDEILAPARLTSLWPPQQETSSTSPLRRVVNAVDSQSPCTENDYAVDDLLWKMNFENA</sequence>
<organism evidence="2 3">
    <name type="scientific">Zygosaccharomyces rouxii</name>
    <dbReference type="NCBI Taxonomy" id="4956"/>
    <lineage>
        <taxon>Eukaryota</taxon>
        <taxon>Fungi</taxon>
        <taxon>Dikarya</taxon>
        <taxon>Ascomycota</taxon>
        <taxon>Saccharomycotina</taxon>
        <taxon>Saccharomycetes</taxon>
        <taxon>Saccharomycetales</taxon>
        <taxon>Saccharomycetaceae</taxon>
        <taxon>Zygosaccharomyces</taxon>
    </lineage>
</organism>
<dbReference type="Pfam" id="PF08731">
    <property type="entry name" value="AFT"/>
    <property type="match status" value="1"/>
</dbReference>
<feature type="region of interest" description="Disordered" evidence="1">
    <location>
        <begin position="1"/>
        <end position="31"/>
    </location>
</feature>
<accession>A0A1Q3AJC5</accession>
<feature type="region of interest" description="Disordered" evidence="1">
    <location>
        <begin position="244"/>
        <end position="306"/>
    </location>
</feature>
<evidence type="ECO:0000313" key="2">
    <source>
        <dbReference type="EMBL" id="GAV55735.1"/>
    </source>
</evidence>
<feature type="compositionally biased region" description="Low complexity" evidence="1">
    <location>
        <begin position="258"/>
        <end position="272"/>
    </location>
</feature>
<reference evidence="2 3" key="1">
    <citation type="submission" date="2016-08" db="EMBL/GenBank/DDBJ databases">
        <title>Draft genome sequence of allopolyploid Zygosaccharomyces rouxii.</title>
        <authorList>
            <person name="Watanabe J."/>
            <person name="Uehara K."/>
            <person name="Mogi Y."/>
            <person name="Tsukioka Y."/>
        </authorList>
    </citation>
    <scope>NUCLEOTIDE SEQUENCE [LARGE SCALE GENOMIC DNA]</scope>
    <source>
        <strain evidence="2 3">NBRC 110957</strain>
    </source>
</reference>
<gene>
    <name evidence="2" type="ORF">ZYGR_0AY01270</name>
</gene>
<feature type="compositionally biased region" description="Low complexity" evidence="1">
    <location>
        <begin position="462"/>
        <end position="471"/>
    </location>
</feature>
<feature type="region of interest" description="Disordered" evidence="1">
    <location>
        <begin position="100"/>
        <end position="136"/>
    </location>
</feature>
<dbReference type="OrthoDB" id="4068596at2759"/>
<feature type="compositionally biased region" description="Low complexity" evidence="1">
    <location>
        <begin position="110"/>
        <end position="132"/>
    </location>
</feature>
<dbReference type="GO" id="GO:0010106">
    <property type="term" value="P:cellular response to iron ion starvation"/>
    <property type="evidence" value="ECO:0007669"/>
    <property type="project" value="InterPro"/>
</dbReference>
<feature type="compositionally biased region" description="Polar residues" evidence="1">
    <location>
        <begin position="1"/>
        <end position="18"/>
    </location>
</feature>
<feature type="compositionally biased region" description="Basic and acidic residues" evidence="1">
    <location>
        <begin position="421"/>
        <end position="432"/>
    </location>
</feature>
<comment type="caution">
    <text evidence="2">The sequence shown here is derived from an EMBL/GenBank/DDBJ whole genome shotgun (WGS) entry which is preliminary data.</text>
</comment>
<dbReference type="EMBL" id="BDGX01000051">
    <property type="protein sequence ID" value="GAV55735.1"/>
    <property type="molecule type" value="Genomic_DNA"/>
</dbReference>
<feature type="region of interest" description="Disordered" evidence="1">
    <location>
        <begin position="450"/>
        <end position="477"/>
    </location>
</feature>
<dbReference type="AlphaFoldDB" id="A0A1Q3AJC5"/>
<dbReference type="GO" id="GO:0045944">
    <property type="term" value="P:positive regulation of transcription by RNA polymerase II"/>
    <property type="evidence" value="ECO:0007669"/>
    <property type="project" value="InterPro"/>
</dbReference>
<dbReference type="InterPro" id="IPR014842">
    <property type="entry name" value="AFT"/>
</dbReference>